<protein>
    <submittedName>
        <fullName evidence="2">Uncharacterized protein</fullName>
    </submittedName>
</protein>
<name>A0A9W8WDV5_9HYPO</name>
<dbReference type="AlphaFoldDB" id="A0A9W8WDV5"/>
<gene>
    <name evidence="2" type="ORF">N0V84_005349</name>
</gene>
<feature type="region of interest" description="Disordered" evidence="1">
    <location>
        <begin position="28"/>
        <end position="58"/>
    </location>
</feature>
<dbReference type="OrthoDB" id="5075098at2759"/>
<comment type="caution">
    <text evidence="2">The sequence shown here is derived from an EMBL/GenBank/DDBJ whole genome shotgun (WGS) entry which is preliminary data.</text>
</comment>
<evidence type="ECO:0000256" key="1">
    <source>
        <dbReference type="SAM" id="MobiDB-lite"/>
    </source>
</evidence>
<reference evidence="2" key="1">
    <citation type="submission" date="2022-10" db="EMBL/GenBank/DDBJ databases">
        <title>Tapping the CABI collections for fungal endophytes: first genome assemblies for Collariella, Neodidymelliopsis, Ascochyta clinopodiicola, Didymella pomorum, Didymosphaeria variabile, Neocosmospora piperis and Neocucurbitaria cava.</title>
        <authorList>
            <person name="Hill R."/>
        </authorList>
    </citation>
    <scope>NUCLEOTIDE SEQUENCE</scope>
    <source>
        <strain evidence="2">IMI 366586</strain>
    </source>
</reference>
<proteinExistence type="predicted"/>
<keyword evidence="3" id="KW-1185">Reference proteome</keyword>
<evidence type="ECO:0000313" key="3">
    <source>
        <dbReference type="Proteomes" id="UP001140502"/>
    </source>
</evidence>
<evidence type="ECO:0000313" key="2">
    <source>
        <dbReference type="EMBL" id="KAJ4321427.1"/>
    </source>
</evidence>
<organism evidence="2 3">
    <name type="scientific">Fusarium piperis</name>
    <dbReference type="NCBI Taxonomy" id="1435070"/>
    <lineage>
        <taxon>Eukaryota</taxon>
        <taxon>Fungi</taxon>
        <taxon>Dikarya</taxon>
        <taxon>Ascomycota</taxon>
        <taxon>Pezizomycotina</taxon>
        <taxon>Sordariomycetes</taxon>
        <taxon>Hypocreomycetidae</taxon>
        <taxon>Hypocreales</taxon>
        <taxon>Nectriaceae</taxon>
        <taxon>Fusarium</taxon>
        <taxon>Fusarium solani species complex</taxon>
    </lineage>
</organism>
<dbReference type="EMBL" id="JAPEUR010000095">
    <property type="protein sequence ID" value="KAJ4321427.1"/>
    <property type="molecule type" value="Genomic_DNA"/>
</dbReference>
<sequence length="169" mass="19612">MANNTDTQMDERALAWMPWLSWLKEHPESIAPEVNDPKSRPPSKEDSKCEDSDDDTAEWVHVEPYDAESGTLPRECMNPAFLAWVNSEGRHLMEDDPKAIKGVTRVLRGQDKNRAAIVRELIKERWKKAAAVYEEQTKNKTKKARKEPLRYVTQDKWTSENLIFPKLSF</sequence>
<accession>A0A9W8WDV5</accession>
<dbReference type="Proteomes" id="UP001140502">
    <property type="component" value="Unassembled WGS sequence"/>
</dbReference>
<feature type="compositionally biased region" description="Basic and acidic residues" evidence="1">
    <location>
        <begin position="35"/>
        <end position="50"/>
    </location>
</feature>